<accession>A0A1H2PNQ1</accession>
<name>A0A1H2PNQ1_9BURK</name>
<feature type="chain" id="PRO_5017445582" evidence="2">
    <location>
        <begin position="34"/>
        <end position="310"/>
    </location>
</feature>
<dbReference type="NCBIfam" id="NF038402">
    <property type="entry name" value="TroA_like"/>
    <property type="match status" value="1"/>
</dbReference>
<dbReference type="STRING" id="1770053.SAMN05216551_1052"/>
<dbReference type="InterPro" id="IPR050902">
    <property type="entry name" value="ABC_Transporter_SBP"/>
</dbReference>
<feature type="signal peptide" evidence="2">
    <location>
        <begin position="1"/>
        <end position="33"/>
    </location>
</feature>
<evidence type="ECO:0000256" key="1">
    <source>
        <dbReference type="ARBA" id="ARBA00022729"/>
    </source>
</evidence>
<dbReference type="InterPro" id="IPR054828">
    <property type="entry name" value="Vit_B12_bind_prot"/>
</dbReference>
<proteinExistence type="predicted"/>
<dbReference type="Gene3D" id="3.40.50.1980">
    <property type="entry name" value="Nitrogenase molybdenum iron protein domain"/>
    <property type="match status" value="2"/>
</dbReference>
<dbReference type="AlphaFoldDB" id="A0A1H2PNQ1"/>
<dbReference type="Pfam" id="PF01497">
    <property type="entry name" value="Peripla_BP_2"/>
    <property type="match status" value="1"/>
</dbReference>
<evidence type="ECO:0000313" key="5">
    <source>
        <dbReference type="Proteomes" id="UP000243719"/>
    </source>
</evidence>
<dbReference type="RefSeq" id="WP_091907454.1">
    <property type="nucleotide sequence ID" value="NZ_FNLO01000005.1"/>
</dbReference>
<feature type="domain" description="Fe/B12 periplasmic-binding" evidence="3">
    <location>
        <begin position="54"/>
        <end position="303"/>
    </location>
</feature>
<dbReference type="SUPFAM" id="SSF53807">
    <property type="entry name" value="Helical backbone' metal receptor"/>
    <property type="match status" value="1"/>
</dbReference>
<organism evidence="4 5">
    <name type="scientific">Chitinasiproducens palmae</name>
    <dbReference type="NCBI Taxonomy" id="1770053"/>
    <lineage>
        <taxon>Bacteria</taxon>
        <taxon>Pseudomonadati</taxon>
        <taxon>Pseudomonadota</taxon>
        <taxon>Betaproteobacteria</taxon>
        <taxon>Burkholderiales</taxon>
        <taxon>Burkholderiaceae</taxon>
        <taxon>Chitinasiproducens</taxon>
    </lineage>
</organism>
<dbReference type="PROSITE" id="PS50983">
    <property type="entry name" value="FE_B12_PBP"/>
    <property type="match status" value="1"/>
</dbReference>
<dbReference type="CDD" id="cd01144">
    <property type="entry name" value="BtuF"/>
    <property type="match status" value="1"/>
</dbReference>
<dbReference type="PANTHER" id="PTHR30535">
    <property type="entry name" value="VITAMIN B12-BINDING PROTEIN"/>
    <property type="match status" value="1"/>
</dbReference>
<reference evidence="4" key="1">
    <citation type="submission" date="2016-09" db="EMBL/GenBank/DDBJ databases">
        <authorList>
            <person name="Capua I."/>
            <person name="De Benedictis P."/>
            <person name="Joannis T."/>
            <person name="Lombin L.H."/>
            <person name="Cattoli G."/>
        </authorList>
    </citation>
    <scope>NUCLEOTIDE SEQUENCE [LARGE SCALE GENOMIC DNA]</scope>
    <source>
        <strain evidence="4">JS23</strain>
    </source>
</reference>
<gene>
    <name evidence="4" type="ORF">SAMN05216551_1052</name>
</gene>
<evidence type="ECO:0000259" key="3">
    <source>
        <dbReference type="PROSITE" id="PS50983"/>
    </source>
</evidence>
<dbReference type="InterPro" id="IPR002491">
    <property type="entry name" value="ABC_transptr_periplasmic_BD"/>
</dbReference>
<keyword evidence="1 2" id="KW-0732">Signal</keyword>
<dbReference type="Proteomes" id="UP000243719">
    <property type="component" value="Unassembled WGS sequence"/>
</dbReference>
<dbReference type="GO" id="GO:0071281">
    <property type="term" value="P:cellular response to iron ion"/>
    <property type="evidence" value="ECO:0007669"/>
    <property type="project" value="TreeGrafter"/>
</dbReference>
<dbReference type="PANTHER" id="PTHR30535:SF34">
    <property type="entry name" value="MOLYBDATE-BINDING PROTEIN MOLA"/>
    <property type="match status" value="1"/>
</dbReference>
<sequence length="310" mass="33032">MPALFERRTVYPIAYWLVAVALSALSFAGQAKAAALTVTDDLGHAVTLERPAQRIVSLSPHTTEMLFAAGAGSRVVGVVAYSDFPAEARLLPQVGNSSALDLERIAALRPDLVVAWLHGSARRQLERLADLGIPVFYSDPPDTARIADTLVLLGRLTGSDKQASQAADAFRQRIAALRRSHAGAPPVSVFMQVWDDPLITFGAQAPLYAELLTLCGGRNVFGRLPGVAPAVATEAVIGADPAVIVATRGKTQADPLAVWQRWPQLRAVASRQLFTIDADLLSRPGPRIAEGASQLCGVLDRARTHGAVER</sequence>
<evidence type="ECO:0000313" key="4">
    <source>
        <dbReference type="EMBL" id="SDV48335.1"/>
    </source>
</evidence>
<dbReference type="EMBL" id="FNLO01000005">
    <property type="protein sequence ID" value="SDV48335.1"/>
    <property type="molecule type" value="Genomic_DNA"/>
</dbReference>
<protein>
    <submittedName>
        <fullName evidence="4">Iron complex transport system substrate-binding protein</fullName>
    </submittedName>
</protein>
<keyword evidence="5" id="KW-1185">Reference proteome</keyword>
<dbReference type="OrthoDB" id="6495095at2"/>
<evidence type="ECO:0000256" key="2">
    <source>
        <dbReference type="SAM" id="SignalP"/>
    </source>
</evidence>